<keyword evidence="1" id="KW-0805">Transcription regulation</keyword>
<keyword evidence="6" id="KW-1185">Reference proteome</keyword>
<organism evidence="5 6">
    <name type="scientific">Pristionchus mayeri</name>
    <dbReference type="NCBI Taxonomy" id="1317129"/>
    <lineage>
        <taxon>Eukaryota</taxon>
        <taxon>Metazoa</taxon>
        <taxon>Ecdysozoa</taxon>
        <taxon>Nematoda</taxon>
        <taxon>Chromadorea</taxon>
        <taxon>Rhabditida</taxon>
        <taxon>Rhabditina</taxon>
        <taxon>Diplogasteromorpha</taxon>
        <taxon>Diplogasteroidea</taxon>
        <taxon>Neodiplogasteridae</taxon>
        <taxon>Pristionchus</taxon>
    </lineage>
</organism>
<feature type="domain" description="NR LBD" evidence="4">
    <location>
        <begin position="1"/>
        <end position="189"/>
    </location>
</feature>
<keyword evidence="2" id="KW-0804">Transcription</keyword>
<dbReference type="Pfam" id="PF00104">
    <property type="entry name" value="Hormone_recep"/>
    <property type="match status" value="1"/>
</dbReference>
<dbReference type="InterPro" id="IPR050274">
    <property type="entry name" value="Nuclear_hormone_rcpt_NR2"/>
</dbReference>
<keyword evidence="3" id="KW-0675">Receptor</keyword>
<evidence type="ECO:0000313" key="5">
    <source>
        <dbReference type="EMBL" id="GMR35729.1"/>
    </source>
</evidence>
<reference evidence="6" key="1">
    <citation type="submission" date="2022-10" db="EMBL/GenBank/DDBJ databases">
        <title>Genome assembly of Pristionchus species.</title>
        <authorList>
            <person name="Yoshida K."/>
            <person name="Sommer R.J."/>
        </authorList>
    </citation>
    <scope>NUCLEOTIDE SEQUENCE [LARGE SCALE GENOMIC DNA]</scope>
    <source>
        <strain evidence="6">RS5460</strain>
    </source>
</reference>
<dbReference type="EMBL" id="BTRK01000002">
    <property type="protein sequence ID" value="GMR35729.1"/>
    <property type="molecule type" value="Genomic_DNA"/>
</dbReference>
<sequence>KPWRPGAWKCWPLADLLFSIEYMKTFEFFHPLSHQDKLALCRHVAIMCSQLTLAYFSFERKSDATIYHDGFMPFNGFVPAKFPHEREWNHVTIQLIRDLDLDKNEYVLLKALIICNPAIEGLSMSSYKSKLEQEREKYSKSLMSYVMSRRGLLKGPVAFASMMSLVDWLTHLMKRRKNWYVLRKVVAHE</sequence>
<feature type="non-terminal residue" evidence="5">
    <location>
        <position position="1"/>
    </location>
</feature>
<name>A0AAN4Z9R2_9BILA</name>
<comment type="caution">
    <text evidence="5">The sequence shown here is derived from an EMBL/GenBank/DDBJ whole genome shotgun (WGS) entry which is preliminary data.</text>
</comment>
<accession>A0AAN4Z9R2</accession>
<dbReference type="PANTHER" id="PTHR24083">
    <property type="entry name" value="NUCLEAR HORMONE RECEPTOR"/>
    <property type="match status" value="1"/>
</dbReference>
<protein>
    <recommendedName>
        <fullName evidence="4">NR LBD domain-containing protein</fullName>
    </recommendedName>
</protein>
<dbReference type="InterPro" id="IPR000536">
    <property type="entry name" value="Nucl_hrmn_rcpt_lig-bd"/>
</dbReference>
<dbReference type="Proteomes" id="UP001328107">
    <property type="component" value="Unassembled WGS sequence"/>
</dbReference>
<dbReference type="SUPFAM" id="SSF48508">
    <property type="entry name" value="Nuclear receptor ligand-binding domain"/>
    <property type="match status" value="1"/>
</dbReference>
<evidence type="ECO:0000256" key="1">
    <source>
        <dbReference type="ARBA" id="ARBA00023015"/>
    </source>
</evidence>
<proteinExistence type="predicted"/>
<dbReference type="Gene3D" id="1.10.565.10">
    <property type="entry name" value="Retinoid X Receptor"/>
    <property type="match status" value="1"/>
</dbReference>
<dbReference type="SMART" id="SM00430">
    <property type="entry name" value="HOLI"/>
    <property type="match status" value="1"/>
</dbReference>
<evidence type="ECO:0000259" key="4">
    <source>
        <dbReference type="PROSITE" id="PS51843"/>
    </source>
</evidence>
<dbReference type="AlphaFoldDB" id="A0AAN4Z9R2"/>
<evidence type="ECO:0000256" key="3">
    <source>
        <dbReference type="ARBA" id="ARBA00023170"/>
    </source>
</evidence>
<dbReference type="PROSITE" id="PS51843">
    <property type="entry name" value="NR_LBD"/>
    <property type="match status" value="1"/>
</dbReference>
<evidence type="ECO:0000313" key="6">
    <source>
        <dbReference type="Proteomes" id="UP001328107"/>
    </source>
</evidence>
<dbReference type="InterPro" id="IPR035500">
    <property type="entry name" value="NHR-like_dom_sf"/>
</dbReference>
<evidence type="ECO:0000256" key="2">
    <source>
        <dbReference type="ARBA" id="ARBA00023163"/>
    </source>
</evidence>
<gene>
    <name evidence="5" type="ORF">PMAYCL1PPCAC_05924</name>
</gene>